<dbReference type="Proteomes" id="UP000477849">
    <property type="component" value="Unassembled WGS sequence"/>
</dbReference>
<dbReference type="EMBL" id="JAAKZH010000007">
    <property type="protein sequence ID" value="NGO65800.1"/>
    <property type="molecule type" value="Genomic_DNA"/>
</dbReference>
<dbReference type="InterPro" id="IPR011008">
    <property type="entry name" value="Dimeric_a/b-barrel"/>
</dbReference>
<organism evidence="2 3">
    <name type="scientific">Rhizobium daejeonense</name>
    <dbReference type="NCBI Taxonomy" id="240521"/>
    <lineage>
        <taxon>Bacteria</taxon>
        <taxon>Pseudomonadati</taxon>
        <taxon>Pseudomonadota</taxon>
        <taxon>Alphaproteobacteria</taxon>
        <taxon>Hyphomicrobiales</taxon>
        <taxon>Rhizobiaceae</taxon>
        <taxon>Rhizobium/Agrobacterium group</taxon>
        <taxon>Rhizobium</taxon>
    </lineage>
</organism>
<gene>
    <name evidence="2" type="ORF">G6N76_19180</name>
</gene>
<keyword evidence="3" id="KW-1185">Reference proteome</keyword>
<dbReference type="Gene3D" id="3.30.70.100">
    <property type="match status" value="1"/>
</dbReference>
<dbReference type="RefSeq" id="WP_163898116.1">
    <property type="nucleotide sequence ID" value="NZ_JAAKZH010000007.1"/>
</dbReference>
<reference evidence="2 3" key="1">
    <citation type="submission" date="2020-02" db="EMBL/GenBank/DDBJ databases">
        <title>Genome sequence of the type strain CCBAU10050 of Rhizobium daejeonense.</title>
        <authorList>
            <person name="Gao J."/>
            <person name="Sun J."/>
        </authorList>
    </citation>
    <scope>NUCLEOTIDE SEQUENCE [LARGE SCALE GENOMIC DNA]</scope>
    <source>
        <strain evidence="2 3">CCBAU10050</strain>
    </source>
</reference>
<proteinExistence type="predicted"/>
<protein>
    <submittedName>
        <fullName evidence="2">Antibiotic biosynthesis monooxygenase</fullName>
    </submittedName>
</protein>
<dbReference type="Pfam" id="PF03992">
    <property type="entry name" value="ABM"/>
    <property type="match status" value="1"/>
</dbReference>
<dbReference type="AlphaFoldDB" id="A0A6M1S9E2"/>
<dbReference type="PROSITE" id="PS51725">
    <property type="entry name" value="ABM"/>
    <property type="match status" value="1"/>
</dbReference>
<keyword evidence="2" id="KW-0560">Oxidoreductase</keyword>
<dbReference type="SUPFAM" id="SSF54909">
    <property type="entry name" value="Dimeric alpha+beta barrel"/>
    <property type="match status" value="1"/>
</dbReference>
<evidence type="ECO:0000313" key="3">
    <source>
        <dbReference type="Proteomes" id="UP000477849"/>
    </source>
</evidence>
<evidence type="ECO:0000259" key="1">
    <source>
        <dbReference type="PROSITE" id="PS51725"/>
    </source>
</evidence>
<sequence length="100" mass="11504">MLILTGYVHVAPVDIDDFLADIQALTRSVRRREGNLLYAVAMDDRDIGRLLVVERWRDQASLSTHLNASETVEFVARWQGRMTAEILKYDATNERPLMDK</sequence>
<name>A0A6M1S9E2_9HYPH</name>
<keyword evidence="2" id="KW-0503">Monooxygenase</keyword>
<dbReference type="InterPro" id="IPR007138">
    <property type="entry name" value="ABM_dom"/>
</dbReference>
<feature type="domain" description="ABM" evidence="1">
    <location>
        <begin position="2"/>
        <end position="90"/>
    </location>
</feature>
<comment type="caution">
    <text evidence="2">The sequence shown here is derived from an EMBL/GenBank/DDBJ whole genome shotgun (WGS) entry which is preliminary data.</text>
</comment>
<accession>A0A6M1S9E2</accession>
<dbReference type="GO" id="GO:0004497">
    <property type="term" value="F:monooxygenase activity"/>
    <property type="evidence" value="ECO:0007669"/>
    <property type="project" value="UniProtKB-KW"/>
</dbReference>
<evidence type="ECO:0000313" key="2">
    <source>
        <dbReference type="EMBL" id="NGO65800.1"/>
    </source>
</evidence>